<feature type="region of interest" description="Disordered" evidence="1">
    <location>
        <begin position="470"/>
        <end position="494"/>
    </location>
</feature>
<protein>
    <submittedName>
        <fullName evidence="3">Immunoglobulin-like fold</fullName>
    </submittedName>
</protein>
<dbReference type="OrthoDB" id="6478865at2759"/>
<feature type="region of interest" description="Disordered" evidence="1">
    <location>
        <begin position="243"/>
        <end position="286"/>
    </location>
</feature>
<dbReference type="AlphaFoldDB" id="A0A5E4MB11"/>
<feature type="transmembrane region" description="Helical" evidence="2">
    <location>
        <begin position="21"/>
        <end position="37"/>
    </location>
</feature>
<name>A0A5E4MB11_9HEMI</name>
<keyword evidence="2" id="KW-0472">Membrane</keyword>
<proteinExistence type="predicted"/>
<feature type="compositionally biased region" description="Polar residues" evidence="1">
    <location>
        <begin position="98"/>
        <end position="109"/>
    </location>
</feature>
<evidence type="ECO:0000256" key="2">
    <source>
        <dbReference type="SAM" id="Phobius"/>
    </source>
</evidence>
<accession>A0A5E4MB11</accession>
<evidence type="ECO:0000313" key="4">
    <source>
        <dbReference type="Proteomes" id="UP000325440"/>
    </source>
</evidence>
<evidence type="ECO:0000313" key="3">
    <source>
        <dbReference type="EMBL" id="VVC28591.1"/>
    </source>
</evidence>
<reference evidence="3 4" key="1">
    <citation type="submission" date="2019-08" db="EMBL/GenBank/DDBJ databases">
        <authorList>
            <person name="Alioto T."/>
            <person name="Alioto T."/>
            <person name="Gomez Garrido J."/>
        </authorList>
    </citation>
    <scope>NUCLEOTIDE SEQUENCE [LARGE SCALE GENOMIC DNA]</scope>
</reference>
<keyword evidence="2" id="KW-0812">Transmembrane</keyword>
<feature type="region of interest" description="Disordered" evidence="1">
    <location>
        <begin position="328"/>
        <end position="353"/>
    </location>
</feature>
<keyword evidence="2" id="KW-1133">Transmembrane helix</keyword>
<sequence>MEPRRIRHGRPGDPQSTVSRWMMVVFFMSMYVLQIIAKHAQVVAGPNVVRIVRVDVPTIFPVYDPSKPVKDQPTLIFECAYKLKGGENDGENGEVRPTNATPVGTTTPSPELALDDAIDKEQRERGLVIKWYFRRNPIPDDPDPMAKFNDNEQVYQWMPGEPGGPLGALLGHAVDITDETPRKDKTSLHRVIRVERPSFYLTGEYRCQVEDWTAERRSAWQPIVIYLPERVFKVLVSDVYDDDVDDDENNNEGAGSDLGNVNSSTVTTSTSPPVPTTSSSNSASSTNNFPTKINITCYAAGMHPEPSMGIWVNGVEQQFVSVLVLEDDGDDDETNDEEVKNVTTTTTTTTPRPRVHHWNRYRSYREGEVFRNYSIRASKVVSLKDVEQYGLDENNRTTERPADYRPYTIDVECRLKMPGDDTADGFWKSGRPDNLYYSVRKSVAYKYRADPPPPPPDAFTSVSSASSVADADDVINNGKDAAVSRGSNAGSGPQPAGIHFIQSMIVAGVAAAARQ</sequence>
<gene>
    <name evidence="3" type="ORF">CINCED_3A019492</name>
</gene>
<organism evidence="3 4">
    <name type="scientific">Cinara cedri</name>
    <dbReference type="NCBI Taxonomy" id="506608"/>
    <lineage>
        <taxon>Eukaryota</taxon>
        <taxon>Metazoa</taxon>
        <taxon>Ecdysozoa</taxon>
        <taxon>Arthropoda</taxon>
        <taxon>Hexapoda</taxon>
        <taxon>Insecta</taxon>
        <taxon>Pterygota</taxon>
        <taxon>Neoptera</taxon>
        <taxon>Paraneoptera</taxon>
        <taxon>Hemiptera</taxon>
        <taxon>Sternorrhyncha</taxon>
        <taxon>Aphidomorpha</taxon>
        <taxon>Aphidoidea</taxon>
        <taxon>Aphididae</taxon>
        <taxon>Lachninae</taxon>
        <taxon>Cinara</taxon>
    </lineage>
</organism>
<feature type="region of interest" description="Disordered" evidence="1">
    <location>
        <begin position="87"/>
        <end position="111"/>
    </location>
</feature>
<dbReference type="EMBL" id="CABPRJ010000482">
    <property type="protein sequence ID" value="VVC28591.1"/>
    <property type="molecule type" value="Genomic_DNA"/>
</dbReference>
<evidence type="ECO:0000256" key="1">
    <source>
        <dbReference type="SAM" id="MobiDB-lite"/>
    </source>
</evidence>
<keyword evidence="4" id="KW-1185">Reference proteome</keyword>
<dbReference type="Proteomes" id="UP000325440">
    <property type="component" value="Unassembled WGS sequence"/>
</dbReference>
<feature type="compositionally biased region" description="Low complexity" evidence="1">
    <location>
        <begin position="260"/>
        <end position="286"/>
    </location>
</feature>